<dbReference type="EMBL" id="BJLQ01000001">
    <property type="protein sequence ID" value="GEA82772.1"/>
    <property type="molecule type" value="Genomic_DNA"/>
</dbReference>
<keyword evidence="5 8" id="KW-0067">ATP-binding</keyword>
<dbReference type="AlphaFoldDB" id="A0A4Y3KFM3"/>
<keyword evidence="2 8" id="KW-0808">Transferase</keyword>
<comment type="caution">
    <text evidence="10">The sequence shown here is derived from an EMBL/GenBank/DDBJ whole genome shotgun (WGS) entry which is preliminary data.</text>
</comment>
<dbReference type="InterPro" id="IPR011994">
    <property type="entry name" value="Cytidylate_kinase_dom"/>
</dbReference>
<keyword evidence="8" id="KW-0963">Cytoplasm</keyword>
<dbReference type="GO" id="GO:0036430">
    <property type="term" value="F:CMP kinase activity"/>
    <property type="evidence" value="ECO:0007669"/>
    <property type="project" value="RHEA"/>
</dbReference>
<evidence type="ECO:0000256" key="1">
    <source>
        <dbReference type="ARBA" id="ARBA00009427"/>
    </source>
</evidence>
<dbReference type="SUPFAM" id="SSF52540">
    <property type="entry name" value="P-loop containing nucleoside triphosphate hydrolases"/>
    <property type="match status" value="1"/>
</dbReference>
<keyword evidence="4 8" id="KW-0418">Kinase</keyword>
<evidence type="ECO:0000256" key="7">
    <source>
        <dbReference type="ARBA" id="ARBA00048478"/>
    </source>
</evidence>
<dbReference type="InterPro" id="IPR027417">
    <property type="entry name" value="P-loop_NTPase"/>
</dbReference>
<feature type="binding site" evidence="8">
    <location>
        <begin position="10"/>
        <end position="18"/>
    </location>
    <ligand>
        <name>ATP</name>
        <dbReference type="ChEBI" id="CHEBI:30616"/>
    </ligand>
</feature>
<dbReference type="GO" id="GO:0005524">
    <property type="term" value="F:ATP binding"/>
    <property type="evidence" value="ECO:0007669"/>
    <property type="project" value="UniProtKB-UniRule"/>
</dbReference>
<name>A0A4Y3KFM3_9CELL</name>
<comment type="subcellular location">
    <subcellularLocation>
        <location evidence="8">Cytoplasm</location>
    </subcellularLocation>
</comment>
<dbReference type="GO" id="GO:0005737">
    <property type="term" value="C:cytoplasm"/>
    <property type="evidence" value="ECO:0007669"/>
    <property type="project" value="UniProtKB-SubCell"/>
</dbReference>
<organism evidence="10 11">
    <name type="scientific">Cellulomonas gelida</name>
    <dbReference type="NCBI Taxonomy" id="1712"/>
    <lineage>
        <taxon>Bacteria</taxon>
        <taxon>Bacillati</taxon>
        <taxon>Actinomycetota</taxon>
        <taxon>Actinomycetes</taxon>
        <taxon>Micrococcales</taxon>
        <taxon>Cellulomonadaceae</taxon>
        <taxon>Cellulomonas</taxon>
    </lineage>
</organism>
<dbReference type="Gene3D" id="3.40.50.300">
    <property type="entry name" value="P-loop containing nucleotide triphosphate hydrolases"/>
    <property type="match status" value="1"/>
</dbReference>
<evidence type="ECO:0000256" key="5">
    <source>
        <dbReference type="ARBA" id="ARBA00022840"/>
    </source>
</evidence>
<evidence type="ECO:0000256" key="8">
    <source>
        <dbReference type="HAMAP-Rule" id="MF_00238"/>
    </source>
</evidence>
<dbReference type="NCBIfam" id="TIGR00017">
    <property type="entry name" value="cmk"/>
    <property type="match status" value="1"/>
</dbReference>
<dbReference type="InterPro" id="IPR003136">
    <property type="entry name" value="Cytidylate_kin"/>
</dbReference>
<keyword evidence="3 8" id="KW-0547">Nucleotide-binding</keyword>
<dbReference type="GO" id="GO:0036431">
    <property type="term" value="F:dCMP kinase activity"/>
    <property type="evidence" value="ECO:0007669"/>
    <property type="project" value="InterPro"/>
</dbReference>
<sequence length="235" mass="24644">MSALVVAVDGPSGSGKSSVSREAARRLGLAYLDTGAMYRAATWWCLHTGVPLDDQAAVARCVRELPLDQGVDPDAPHVVVAGTDIADAIRETAISAAVSAVATNLAVRDELRRRQRAAIATQSVATSFSHGRGIVAEGRDITTVVAPDADVRILLTASQEARLARRARDVHGSDDEAAVAATHDQVLRRDADDSTVAQFHVAADGVVTLDSSDLDFEETVEAVLAIVAQVTGRDA</sequence>
<comment type="similarity">
    <text evidence="1 8">Belongs to the cytidylate kinase family. Type 1 subfamily.</text>
</comment>
<comment type="catalytic activity">
    <reaction evidence="7 8">
        <text>CMP + ATP = CDP + ADP</text>
        <dbReference type="Rhea" id="RHEA:11600"/>
        <dbReference type="ChEBI" id="CHEBI:30616"/>
        <dbReference type="ChEBI" id="CHEBI:58069"/>
        <dbReference type="ChEBI" id="CHEBI:60377"/>
        <dbReference type="ChEBI" id="CHEBI:456216"/>
        <dbReference type="EC" id="2.7.4.25"/>
    </reaction>
</comment>
<evidence type="ECO:0000313" key="11">
    <source>
        <dbReference type="Proteomes" id="UP000320461"/>
    </source>
</evidence>
<evidence type="ECO:0000259" key="9">
    <source>
        <dbReference type="Pfam" id="PF02224"/>
    </source>
</evidence>
<dbReference type="Pfam" id="PF02224">
    <property type="entry name" value="Cytidylate_kin"/>
    <property type="match status" value="1"/>
</dbReference>
<accession>A0A4Y3KFM3</accession>
<proteinExistence type="inferred from homology"/>
<evidence type="ECO:0000256" key="3">
    <source>
        <dbReference type="ARBA" id="ARBA00022741"/>
    </source>
</evidence>
<evidence type="ECO:0000256" key="4">
    <source>
        <dbReference type="ARBA" id="ARBA00022777"/>
    </source>
</evidence>
<dbReference type="GO" id="GO:0006220">
    <property type="term" value="P:pyrimidine nucleotide metabolic process"/>
    <property type="evidence" value="ECO:0007669"/>
    <property type="project" value="UniProtKB-UniRule"/>
</dbReference>
<protein>
    <recommendedName>
        <fullName evidence="8">Cytidylate kinase</fullName>
        <shortName evidence="8">CK</shortName>
        <ecNumber evidence="8">2.7.4.25</ecNumber>
    </recommendedName>
    <alternativeName>
        <fullName evidence="8">Cytidine monophosphate kinase</fullName>
        <shortName evidence="8">CMP kinase</shortName>
    </alternativeName>
</protein>
<reference evidence="10 11" key="1">
    <citation type="submission" date="2019-06" db="EMBL/GenBank/DDBJ databases">
        <title>Whole genome shotgun sequence of Cellulomonas gelida NBRC 3748.</title>
        <authorList>
            <person name="Hosoyama A."/>
            <person name="Uohara A."/>
            <person name="Ohji S."/>
            <person name="Ichikawa N."/>
        </authorList>
    </citation>
    <scope>NUCLEOTIDE SEQUENCE [LARGE SCALE GENOMIC DNA]</scope>
    <source>
        <strain evidence="10 11">NBRC 3748</strain>
    </source>
</reference>
<evidence type="ECO:0000313" key="10">
    <source>
        <dbReference type="EMBL" id="GEA82772.1"/>
    </source>
</evidence>
<gene>
    <name evidence="8" type="primary">cmk</name>
    <name evidence="10" type="ORF">CGE01nite_00230</name>
</gene>
<dbReference type="EC" id="2.7.4.25" evidence="8"/>
<comment type="catalytic activity">
    <reaction evidence="6 8">
        <text>dCMP + ATP = dCDP + ADP</text>
        <dbReference type="Rhea" id="RHEA:25094"/>
        <dbReference type="ChEBI" id="CHEBI:30616"/>
        <dbReference type="ChEBI" id="CHEBI:57566"/>
        <dbReference type="ChEBI" id="CHEBI:58593"/>
        <dbReference type="ChEBI" id="CHEBI:456216"/>
        <dbReference type="EC" id="2.7.4.25"/>
    </reaction>
</comment>
<feature type="domain" description="Cytidylate kinase" evidence="9">
    <location>
        <begin position="6"/>
        <end position="228"/>
    </location>
</feature>
<dbReference type="HAMAP" id="MF_00238">
    <property type="entry name" value="Cytidyl_kinase_type1"/>
    <property type="match status" value="1"/>
</dbReference>
<evidence type="ECO:0000256" key="2">
    <source>
        <dbReference type="ARBA" id="ARBA00022679"/>
    </source>
</evidence>
<dbReference type="Proteomes" id="UP000320461">
    <property type="component" value="Unassembled WGS sequence"/>
</dbReference>
<evidence type="ECO:0000256" key="6">
    <source>
        <dbReference type="ARBA" id="ARBA00047615"/>
    </source>
</evidence>
<keyword evidence="11" id="KW-1185">Reference proteome</keyword>
<dbReference type="CDD" id="cd02020">
    <property type="entry name" value="CMPK"/>
    <property type="match status" value="1"/>
</dbReference>